<dbReference type="InterPro" id="IPR000551">
    <property type="entry name" value="MerR-type_HTH_dom"/>
</dbReference>
<protein>
    <recommendedName>
        <fullName evidence="5">HTH merR-type domain-containing protein</fullName>
    </recommendedName>
</protein>
<dbReference type="GO" id="GO:0003700">
    <property type="term" value="F:DNA-binding transcription factor activity"/>
    <property type="evidence" value="ECO:0007669"/>
    <property type="project" value="InterPro"/>
</dbReference>
<keyword evidence="4" id="KW-0804">Transcription</keyword>
<evidence type="ECO:0000313" key="7">
    <source>
        <dbReference type="Proteomes" id="UP000092024"/>
    </source>
</evidence>
<dbReference type="CDD" id="cd01106">
    <property type="entry name" value="HTH_TipAL-Mta"/>
    <property type="match status" value="1"/>
</dbReference>
<evidence type="ECO:0000256" key="4">
    <source>
        <dbReference type="ARBA" id="ARBA00023163"/>
    </source>
</evidence>
<dbReference type="PANTHER" id="PTHR30204:SF69">
    <property type="entry name" value="MERR-FAMILY TRANSCRIPTIONAL REGULATOR"/>
    <property type="match status" value="1"/>
</dbReference>
<feature type="domain" description="HTH merR-type" evidence="5">
    <location>
        <begin position="17"/>
        <end position="86"/>
    </location>
</feature>
<dbReference type="STRING" id="1844972.A7K91_25225"/>
<dbReference type="Proteomes" id="UP000092024">
    <property type="component" value="Unassembled WGS sequence"/>
</dbReference>
<dbReference type="PANTHER" id="PTHR30204">
    <property type="entry name" value="REDOX-CYCLING DRUG-SENSING TRANSCRIPTIONAL ACTIVATOR SOXR"/>
    <property type="match status" value="1"/>
</dbReference>
<keyword evidence="7" id="KW-1185">Reference proteome</keyword>
<keyword evidence="3" id="KW-0238">DNA-binding</keyword>
<dbReference type="GO" id="GO:0003677">
    <property type="term" value="F:DNA binding"/>
    <property type="evidence" value="ECO:0007669"/>
    <property type="project" value="UniProtKB-KW"/>
</dbReference>
<dbReference type="SMART" id="SM00422">
    <property type="entry name" value="HTH_MERR"/>
    <property type="match status" value="1"/>
</dbReference>
<dbReference type="Gene3D" id="6.10.250.360">
    <property type="match status" value="1"/>
</dbReference>
<dbReference type="SUPFAM" id="SSF46955">
    <property type="entry name" value="Putative DNA-binding domain"/>
    <property type="match status" value="1"/>
</dbReference>
<dbReference type="Pfam" id="PF13411">
    <property type="entry name" value="MerR_1"/>
    <property type="match status" value="1"/>
</dbReference>
<organism evidence="6 7">
    <name type="scientific">Paenibacillus oryzae</name>
    <dbReference type="NCBI Taxonomy" id="1844972"/>
    <lineage>
        <taxon>Bacteria</taxon>
        <taxon>Bacillati</taxon>
        <taxon>Bacillota</taxon>
        <taxon>Bacilli</taxon>
        <taxon>Bacillales</taxon>
        <taxon>Paenibacillaceae</taxon>
        <taxon>Paenibacillus</taxon>
    </lineage>
</organism>
<name>A0A1A5YCY0_9BACL</name>
<sequence length="285" mass="33603">MTQNENHEEGKSLIEKTYSVGEFSKLTGLTERTLRYYDRKELLKPSGRNAQGHRYYRESDLLQLQRIATLKYLNFSLEEIGEHLQESNQSLQESLEMQYELLLHKREQLDRVLGTMERIRDIANNAGHVENSLLLLFIHNIYHEDEQREKLAQYLPEPFLDTIFMRDKEETDKRELERKLTSEFVKLIRHYHDGRTPDDLQVLEDGKRLMDVLKTVLGDSLVKLNEQDLVKIAEMDDTAVHDNPIFNQMWITPDEEQFLAKVLELLDVQSLLINDQNDNSTSEQQ</sequence>
<evidence type="ECO:0000313" key="6">
    <source>
        <dbReference type="EMBL" id="OBR63255.1"/>
    </source>
</evidence>
<evidence type="ECO:0000256" key="1">
    <source>
        <dbReference type="ARBA" id="ARBA00022491"/>
    </source>
</evidence>
<accession>A0A1A5YCY0</accession>
<dbReference type="InterPro" id="IPR047057">
    <property type="entry name" value="MerR_fam"/>
</dbReference>
<proteinExistence type="predicted"/>
<dbReference type="AlphaFoldDB" id="A0A1A5YCY0"/>
<dbReference type="InterPro" id="IPR009061">
    <property type="entry name" value="DNA-bd_dom_put_sf"/>
</dbReference>
<evidence type="ECO:0000259" key="5">
    <source>
        <dbReference type="PROSITE" id="PS50937"/>
    </source>
</evidence>
<gene>
    <name evidence="6" type="ORF">A7K91_25225</name>
</gene>
<keyword evidence="2" id="KW-0805">Transcription regulation</keyword>
<keyword evidence="1" id="KW-0678">Repressor</keyword>
<evidence type="ECO:0000256" key="2">
    <source>
        <dbReference type="ARBA" id="ARBA00023015"/>
    </source>
</evidence>
<evidence type="ECO:0000256" key="3">
    <source>
        <dbReference type="ARBA" id="ARBA00023125"/>
    </source>
</evidence>
<dbReference type="PROSITE" id="PS50937">
    <property type="entry name" value="HTH_MERR_2"/>
    <property type="match status" value="1"/>
</dbReference>
<dbReference type="Gene3D" id="1.10.1660.10">
    <property type="match status" value="1"/>
</dbReference>
<reference evidence="6 7" key="1">
    <citation type="submission" date="2016-05" db="EMBL/GenBank/DDBJ databases">
        <title>Paenibacillus oryzae. sp. nov., isolated from the rice root.</title>
        <authorList>
            <person name="Zhang J."/>
            <person name="Zhang X."/>
        </authorList>
    </citation>
    <scope>NUCLEOTIDE SEQUENCE [LARGE SCALE GENOMIC DNA]</scope>
    <source>
        <strain evidence="6 7">1DrF-4</strain>
    </source>
</reference>
<dbReference type="EMBL" id="LYPA01000074">
    <property type="protein sequence ID" value="OBR63255.1"/>
    <property type="molecule type" value="Genomic_DNA"/>
</dbReference>
<dbReference type="RefSeq" id="WP_068686521.1">
    <property type="nucleotide sequence ID" value="NZ_LYPA01000074.1"/>
</dbReference>
<comment type="caution">
    <text evidence="6">The sequence shown here is derived from an EMBL/GenBank/DDBJ whole genome shotgun (WGS) entry which is preliminary data.</text>
</comment>